<evidence type="ECO:0000259" key="1">
    <source>
        <dbReference type="Pfam" id="PF05685"/>
    </source>
</evidence>
<dbReference type="AlphaFoldDB" id="A0A1Z4N118"/>
<dbReference type="PANTHER" id="PTHR34107">
    <property type="entry name" value="SLL0198 PROTEIN-RELATED"/>
    <property type="match status" value="1"/>
</dbReference>
<dbReference type="Gene3D" id="3.90.1570.10">
    <property type="entry name" value="tt1808, chain A"/>
    <property type="match status" value="1"/>
</dbReference>
<dbReference type="InterPro" id="IPR008538">
    <property type="entry name" value="Uma2"/>
</dbReference>
<gene>
    <name evidence="2" type="ORF">NIES37_33810</name>
</gene>
<dbReference type="InterPro" id="IPR011335">
    <property type="entry name" value="Restrct_endonuc-II-like"/>
</dbReference>
<name>A0A1Z4N118_9CYAN</name>
<evidence type="ECO:0000313" key="3">
    <source>
        <dbReference type="Proteomes" id="UP000218785"/>
    </source>
</evidence>
<dbReference type="InterPro" id="IPR012296">
    <property type="entry name" value="Nuclease_put_TT1808"/>
</dbReference>
<feature type="domain" description="Putative restriction endonuclease" evidence="1">
    <location>
        <begin position="17"/>
        <end position="196"/>
    </location>
</feature>
<dbReference type="PANTHER" id="PTHR34107:SF2">
    <property type="entry name" value="SLL0888 PROTEIN"/>
    <property type="match status" value="1"/>
</dbReference>
<reference evidence="2 3" key="1">
    <citation type="submission" date="2017-06" db="EMBL/GenBank/DDBJ databases">
        <title>Genome sequencing of cyanobaciteial culture collection at National Institute for Environmental Studies (NIES).</title>
        <authorList>
            <person name="Hirose Y."/>
            <person name="Shimura Y."/>
            <person name="Fujisawa T."/>
            <person name="Nakamura Y."/>
            <person name="Kawachi M."/>
        </authorList>
    </citation>
    <scope>NUCLEOTIDE SEQUENCE [LARGE SCALE GENOMIC DNA]</scope>
    <source>
        <strain evidence="2 3">NIES-37</strain>
    </source>
</reference>
<dbReference type="SUPFAM" id="SSF52980">
    <property type="entry name" value="Restriction endonuclease-like"/>
    <property type="match status" value="1"/>
</dbReference>
<dbReference type="Proteomes" id="UP000218785">
    <property type="component" value="Chromosome"/>
</dbReference>
<evidence type="ECO:0000313" key="2">
    <source>
        <dbReference type="EMBL" id="BAY99399.1"/>
    </source>
</evidence>
<dbReference type="KEGG" id="ttq:NIES37_33810"/>
<dbReference type="Pfam" id="PF05685">
    <property type="entry name" value="Uma2"/>
    <property type="match status" value="1"/>
</dbReference>
<protein>
    <recommendedName>
        <fullName evidence="1">Putative restriction endonuclease domain-containing protein</fullName>
    </recommendedName>
</protein>
<dbReference type="EMBL" id="AP018248">
    <property type="protein sequence ID" value="BAY99399.1"/>
    <property type="molecule type" value="Genomic_DNA"/>
</dbReference>
<dbReference type="RefSeq" id="WP_096577490.1">
    <property type="nucleotide sequence ID" value="NZ_CAWNJS010000001.1"/>
</dbReference>
<sequence>MTTAINQPIQQKPLSFDEFIAFYGGDNRYELIDGEVFDLEPTEVAAFITAKICVQIDATGLPWFVLQRGLLRPSNIGMTAFRPDVAVVDRDELTKEPLWSDQSILTLGSSIKFVAEVVSSNWQNDYARKVEDYAVLGIPEYWIADYAGSGGTRHIGKPKQPTLSICTLVDGEYEIQQFRGHQTIVSLTFPNLKLTAEQVLRAGR</sequence>
<organism evidence="2 3">
    <name type="scientific">Tolypothrix tenuis PCC 7101</name>
    <dbReference type="NCBI Taxonomy" id="231146"/>
    <lineage>
        <taxon>Bacteria</taxon>
        <taxon>Bacillati</taxon>
        <taxon>Cyanobacteriota</taxon>
        <taxon>Cyanophyceae</taxon>
        <taxon>Nostocales</taxon>
        <taxon>Tolypothrichaceae</taxon>
        <taxon>Tolypothrix</taxon>
    </lineage>
</organism>
<keyword evidence="3" id="KW-1185">Reference proteome</keyword>
<proteinExistence type="predicted"/>
<accession>A0A1Z4N118</accession>
<dbReference type="CDD" id="cd06260">
    <property type="entry name" value="DUF820-like"/>
    <property type="match status" value="1"/>
</dbReference>